<keyword evidence="4 6" id="KW-1133">Transmembrane helix</keyword>
<dbReference type="GO" id="GO:0006890">
    <property type="term" value="P:retrograde vesicle-mediated transport, Golgi to endoplasmic reticulum"/>
    <property type="evidence" value="ECO:0007669"/>
    <property type="project" value="TreeGrafter"/>
</dbReference>
<dbReference type="STRING" id="6183.A0A3Q0KRU5"/>
<accession>A0A3Q0KRU5</accession>
<feature type="domain" description="Endoplasmic reticulum vesicle transporter N-terminal" evidence="8">
    <location>
        <begin position="24"/>
        <end position="109"/>
    </location>
</feature>
<evidence type="ECO:0000259" key="7">
    <source>
        <dbReference type="Pfam" id="PF07970"/>
    </source>
</evidence>
<evidence type="ECO:0000256" key="2">
    <source>
        <dbReference type="ARBA" id="ARBA00005648"/>
    </source>
</evidence>
<dbReference type="ExpressionAtlas" id="A0A3Q0KRU5">
    <property type="expression patterns" value="baseline"/>
</dbReference>
<evidence type="ECO:0000256" key="4">
    <source>
        <dbReference type="ARBA" id="ARBA00022989"/>
    </source>
</evidence>
<evidence type="ECO:0000256" key="5">
    <source>
        <dbReference type="ARBA" id="ARBA00023136"/>
    </source>
</evidence>
<name>A0A3Q0KRU5_SCHMA</name>
<keyword evidence="9" id="KW-1185">Reference proteome</keyword>
<dbReference type="AlphaFoldDB" id="A0A3Q0KRU5"/>
<feature type="transmembrane region" description="Helical" evidence="6">
    <location>
        <begin position="41"/>
        <end position="59"/>
    </location>
</feature>
<comment type="similarity">
    <text evidence="2">Belongs to the ERGIC family.</text>
</comment>
<evidence type="ECO:0000256" key="1">
    <source>
        <dbReference type="ARBA" id="ARBA00004457"/>
    </source>
</evidence>
<dbReference type="GO" id="GO:0033116">
    <property type="term" value="C:endoplasmic reticulum-Golgi intermediate compartment membrane"/>
    <property type="evidence" value="ECO:0007669"/>
    <property type="project" value="UniProtKB-SubCell"/>
</dbReference>
<dbReference type="Pfam" id="PF13850">
    <property type="entry name" value="ERGIC_N"/>
    <property type="match status" value="1"/>
</dbReference>
<dbReference type="GO" id="GO:0005783">
    <property type="term" value="C:endoplasmic reticulum"/>
    <property type="evidence" value="ECO:0007669"/>
    <property type="project" value="TreeGrafter"/>
</dbReference>
<evidence type="ECO:0000313" key="9">
    <source>
        <dbReference type="Proteomes" id="UP000008854"/>
    </source>
</evidence>
<evidence type="ECO:0000256" key="6">
    <source>
        <dbReference type="SAM" id="Phobius"/>
    </source>
</evidence>
<dbReference type="FunCoup" id="A0A3Q0KRU5">
    <property type="interactions" value="1216"/>
</dbReference>
<proteinExistence type="inferred from homology"/>
<reference evidence="9" key="1">
    <citation type="journal article" date="2012" name="PLoS Negl. Trop. Dis.">
        <title>A systematically improved high quality genome and transcriptome of the human blood fluke Schistosoma mansoni.</title>
        <authorList>
            <person name="Protasio A.V."/>
            <person name="Tsai I.J."/>
            <person name="Babbage A."/>
            <person name="Nichol S."/>
            <person name="Hunt M."/>
            <person name="Aslett M.A."/>
            <person name="De Silva N."/>
            <person name="Velarde G.S."/>
            <person name="Anderson T.J."/>
            <person name="Clark R.C."/>
            <person name="Davidson C."/>
            <person name="Dillon G.P."/>
            <person name="Holroyd N.E."/>
            <person name="LoVerde P.T."/>
            <person name="Lloyd C."/>
            <person name="McQuillan J."/>
            <person name="Oliveira G."/>
            <person name="Otto T.D."/>
            <person name="Parker-Manuel S.J."/>
            <person name="Quail M.A."/>
            <person name="Wilson R.A."/>
            <person name="Zerlotini A."/>
            <person name="Dunne D.W."/>
            <person name="Berriman M."/>
        </authorList>
    </citation>
    <scope>NUCLEOTIDE SEQUENCE [LARGE SCALE GENOMIC DNA]</scope>
    <source>
        <strain evidence="9">Puerto Rican</strain>
    </source>
</reference>
<dbReference type="PANTHER" id="PTHR10984:SF30">
    <property type="entry name" value="ENDOPLASMIC RETICULUM-GOLGI INTERMEDIATE COMPARTMENT PROTEIN 2"/>
    <property type="match status" value="1"/>
</dbReference>
<dbReference type="Proteomes" id="UP000008854">
    <property type="component" value="Unassembled WGS sequence"/>
</dbReference>
<evidence type="ECO:0000313" key="10">
    <source>
        <dbReference type="WBParaSite" id="Smp_164200.1"/>
    </source>
</evidence>
<organism evidence="9 10">
    <name type="scientific">Schistosoma mansoni</name>
    <name type="common">Blood fluke</name>
    <dbReference type="NCBI Taxonomy" id="6183"/>
    <lineage>
        <taxon>Eukaryota</taxon>
        <taxon>Metazoa</taxon>
        <taxon>Spiralia</taxon>
        <taxon>Lophotrochozoa</taxon>
        <taxon>Platyhelminthes</taxon>
        <taxon>Trematoda</taxon>
        <taxon>Digenea</taxon>
        <taxon>Strigeidida</taxon>
        <taxon>Schistosomatoidea</taxon>
        <taxon>Schistosomatidae</taxon>
        <taxon>Schistosoma</taxon>
    </lineage>
</organism>
<dbReference type="GO" id="GO:0030134">
    <property type="term" value="C:COPII-coated ER to Golgi transport vesicle"/>
    <property type="evidence" value="ECO:0007669"/>
    <property type="project" value="TreeGrafter"/>
</dbReference>
<sequence length="412" mass="46435">MEVRKRNVNTSNQGSRPSVSQIVNELDVFPKLPRECKKSTWSGGLVTILTFGCISWLLIMEFRSYLDPPVNYSYELDKSTTGKVKVNIDIVVASPCHAVSMDVVDTSGSSLSDEENIQYLPTSFELTPSARAAFKYRQYIAETLRAKHHTIQHWLWKYTSGTNVFTIFEVPVADEKVSDDRNSDACRIVGTLFVKKVGGNIHILFGKPLNGFGNLHLHVVPFSGQSLQNFSHRINHFSFGDLVNGQIHPLEAVESVTDIAFTSFQYFVTMVPTKVVNHFHITETYQYAATLQNRTIDHDAGSHGIPGIFFVYDIFPLVVKITYDRELLGTFFTRLAALAGGIFATVAYLREILSNLPDILLRTRLGRQWNNNWIRRKRSICTKLSEHLPNGLDKTVFLTAPSENVLNPDSDT</sequence>
<dbReference type="Pfam" id="PF07970">
    <property type="entry name" value="COPIIcoated_ERV"/>
    <property type="match status" value="1"/>
</dbReference>
<evidence type="ECO:0000256" key="3">
    <source>
        <dbReference type="ARBA" id="ARBA00022692"/>
    </source>
</evidence>
<feature type="domain" description="Endoplasmic reticulum vesicle transporter C-terminal" evidence="7">
    <location>
        <begin position="176"/>
        <end position="347"/>
    </location>
</feature>
<comment type="subcellular location">
    <subcellularLocation>
        <location evidence="1">Endoplasmic reticulum-Golgi intermediate compartment membrane</location>
        <topology evidence="1">Multi-pass membrane protein</topology>
    </subcellularLocation>
</comment>
<dbReference type="InterPro" id="IPR045888">
    <property type="entry name" value="Erv"/>
</dbReference>
<dbReference type="InterPro" id="IPR039542">
    <property type="entry name" value="Erv_N"/>
</dbReference>
<dbReference type="InterPro" id="IPR012936">
    <property type="entry name" value="Erv_C"/>
</dbReference>
<dbReference type="GO" id="GO:0006888">
    <property type="term" value="P:endoplasmic reticulum to Golgi vesicle-mediated transport"/>
    <property type="evidence" value="ECO:0007669"/>
    <property type="project" value="TreeGrafter"/>
</dbReference>
<dbReference type="WBParaSite" id="Smp_164200.1">
    <property type="protein sequence ID" value="Smp_164200.1"/>
    <property type="gene ID" value="Smp_164200"/>
</dbReference>
<keyword evidence="5 6" id="KW-0472">Membrane</keyword>
<keyword evidence="3 6" id="KW-0812">Transmembrane</keyword>
<reference evidence="10" key="2">
    <citation type="submission" date="2018-12" db="UniProtKB">
        <authorList>
            <consortium name="WormBaseParasite"/>
        </authorList>
    </citation>
    <scope>IDENTIFICATION</scope>
    <source>
        <strain evidence="10">Puerto Rican</strain>
    </source>
</reference>
<protein>
    <submittedName>
        <fullName evidence="10">Putative ptx1 protein</fullName>
    </submittedName>
</protein>
<dbReference type="InParanoid" id="A0A3Q0KRU5"/>
<evidence type="ECO:0000259" key="8">
    <source>
        <dbReference type="Pfam" id="PF13850"/>
    </source>
</evidence>
<dbReference type="PANTHER" id="PTHR10984">
    <property type="entry name" value="ENDOPLASMIC RETICULUM-GOLGI INTERMEDIATE COMPARTMENT PROTEIN"/>
    <property type="match status" value="1"/>
</dbReference>